<sequence length="302" mass="33976">MIRFFIIILSSLLIFSQGRAQSDQWPVPEDEAERLSPFAFNDSTREAGQELYDLNCASCHGDPGEGNYANLDPLPADPVSPTIQNNSDGALYHKITEGRGQMPAFQNVLTPEERWFVVSYLRSYNDGYVQEVAKEVIKKGYKGLIRIMMDYDAGQNRMISKITGIQDNEEEPISNARVRLTAKRYFGDLTLDGEKETDSIGMVAFTIPEDLPGDSTGNVHFRIALTEQELYGSAKKDTVLKAGSPVMAPPLNKERAMWNTVWKAPVWLLISYLGAVLLIWGTIFFIILQIREIFLIGKRKES</sequence>
<feature type="chain" id="PRO_5015787500" description="Cytochrome c domain-containing protein" evidence="6">
    <location>
        <begin position="21"/>
        <end position="302"/>
    </location>
</feature>
<reference evidence="8 9" key="1">
    <citation type="submission" date="2018-05" db="EMBL/GenBank/DDBJ databases">
        <title>Marinilabilia rubrum sp. nov., isolated from saltern sediment.</title>
        <authorList>
            <person name="Zhang R."/>
        </authorList>
    </citation>
    <scope>NUCLEOTIDE SEQUENCE [LARGE SCALE GENOMIC DNA]</scope>
    <source>
        <strain evidence="8 9">WTE16</strain>
    </source>
</reference>
<accession>A0A2U2B9X8</accession>
<feature type="domain" description="Cytochrome c" evidence="7">
    <location>
        <begin position="43"/>
        <end position="125"/>
    </location>
</feature>
<evidence type="ECO:0000259" key="7">
    <source>
        <dbReference type="PROSITE" id="PS51007"/>
    </source>
</evidence>
<dbReference type="OrthoDB" id="9811395at2"/>
<dbReference type="Gene3D" id="1.10.760.10">
    <property type="entry name" value="Cytochrome c-like domain"/>
    <property type="match status" value="1"/>
</dbReference>
<evidence type="ECO:0000256" key="3">
    <source>
        <dbReference type="ARBA" id="ARBA00023004"/>
    </source>
</evidence>
<dbReference type="RefSeq" id="WP_109263982.1">
    <property type="nucleotide sequence ID" value="NZ_QEWP01000005.1"/>
</dbReference>
<feature type="transmembrane region" description="Helical" evidence="5">
    <location>
        <begin position="266"/>
        <end position="290"/>
    </location>
</feature>
<dbReference type="InterPro" id="IPR036909">
    <property type="entry name" value="Cyt_c-like_dom_sf"/>
</dbReference>
<dbReference type="InterPro" id="IPR009056">
    <property type="entry name" value="Cyt_c-like_dom"/>
</dbReference>
<keyword evidence="5" id="KW-0472">Membrane</keyword>
<proteinExistence type="predicted"/>
<protein>
    <recommendedName>
        <fullName evidence="7">Cytochrome c domain-containing protein</fullName>
    </recommendedName>
</protein>
<keyword evidence="2 4" id="KW-0479">Metal-binding</keyword>
<dbReference type="GO" id="GO:0020037">
    <property type="term" value="F:heme binding"/>
    <property type="evidence" value="ECO:0007669"/>
    <property type="project" value="InterPro"/>
</dbReference>
<dbReference type="Pfam" id="PF13442">
    <property type="entry name" value="Cytochrome_CBB3"/>
    <property type="match status" value="1"/>
</dbReference>
<comment type="caution">
    <text evidence="8">The sequence shown here is derived from an EMBL/GenBank/DDBJ whole genome shotgun (WGS) entry which is preliminary data.</text>
</comment>
<gene>
    <name evidence="8" type="ORF">DDZ16_08295</name>
</gene>
<dbReference type="EMBL" id="QEWP01000005">
    <property type="protein sequence ID" value="PWD99881.1"/>
    <property type="molecule type" value="Genomic_DNA"/>
</dbReference>
<dbReference type="Proteomes" id="UP000244956">
    <property type="component" value="Unassembled WGS sequence"/>
</dbReference>
<evidence type="ECO:0000256" key="2">
    <source>
        <dbReference type="ARBA" id="ARBA00022723"/>
    </source>
</evidence>
<keyword evidence="5" id="KW-1133">Transmembrane helix</keyword>
<feature type="signal peptide" evidence="6">
    <location>
        <begin position="1"/>
        <end position="20"/>
    </location>
</feature>
<keyword evidence="3 4" id="KW-0408">Iron</keyword>
<dbReference type="InterPro" id="IPR051459">
    <property type="entry name" value="Cytochrome_c-type_DH"/>
</dbReference>
<dbReference type="PANTHER" id="PTHR35008:SF4">
    <property type="entry name" value="BLL4482 PROTEIN"/>
    <property type="match status" value="1"/>
</dbReference>
<keyword evidence="5" id="KW-0812">Transmembrane</keyword>
<dbReference type="GO" id="GO:0009055">
    <property type="term" value="F:electron transfer activity"/>
    <property type="evidence" value="ECO:0007669"/>
    <property type="project" value="InterPro"/>
</dbReference>
<dbReference type="AlphaFoldDB" id="A0A2U2B9X8"/>
<evidence type="ECO:0000313" key="8">
    <source>
        <dbReference type="EMBL" id="PWD99881.1"/>
    </source>
</evidence>
<dbReference type="PROSITE" id="PS51007">
    <property type="entry name" value="CYTC"/>
    <property type="match status" value="1"/>
</dbReference>
<evidence type="ECO:0000313" key="9">
    <source>
        <dbReference type="Proteomes" id="UP000244956"/>
    </source>
</evidence>
<keyword evidence="9" id="KW-1185">Reference proteome</keyword>
<dbReference type="SUPFAM" id="SSF46626">
    <property type="entry name" value="Cytochrome c"/>
    <property type="match status" value="1"/>
</dbReference>
<dbReference type="GO" id="GO:0046872">
    <property type="term" value="F:metal ion binding"/>
    <property type="evidence" value="ECO:0007669"/>
    <property type="project" value="UniProtKB-KW"/>
</dbReference>
<evidence type="ECO:0000256" key="6">
    <source>
        <dbReference type="SAM" id="SignalP"/>
    </source>
</evidence>
<name>A0A2U2B9X8_9BACT</name>
<evidence type="ECO:0000256" key="4">
    <source>
        <dbReference type="PROSITE-ProRule" id="PRU00433"/>
    </source>
</evidence>
<keyword evidence="6" id="KW-0732">Signal</keyword>
<dbReference type="PANTHER" id="PTHR35008">
    <property type="entry name" value="BLL4482 PROTEIN-RELATED"/>
    <property type="match status" value="1"/>
</dbReference>
<evidence type="ECO:0000256" key="5">
    <source>
        <dbReference type="SAM" id="Phobius"/>
    </source>
</evidence>
<organism evidence="8 9">
    <name type="scientific">Marinilabilia rubra</name>
    <dbReference type="NCBI Taxonomy" id="2162893"/>
    <lineage>
        <taxon>Bacteria</taxon>
        <taxon>Pseudomonadati</taxon>
        <taxon>Bacteroidota</taxon>
        <taxon>Bacteroidia</taxon>
        <taxon>Marinilabiliales</taxon>
        <taxon>Marinilabiliaceae</taxon>
        <taxon>Marinilabilia</taxon>
    </lineage>
</organism>
<evidence type="ECO:0000256" key="1">
    <source>
        <dbReference type="ARBA" id="ARBA00022617"/>
    </source>
</evidence>
<keyword evidence="1 4" id="KW-0349">Heme</keyword>